<evidence type="ECO:0000256" key="1">
    <source>
        <dbReference type="SAM" id="MobiDB-lite"/>
    </source>
</evidence>
<organism evidence="4 5">
    <name type="scientific">Maricaulis maris</name>
    <dbReference type="NCBI Taxonomy" id="74318"/>
    <lineage>
        <taxon>Bacteria</taxon>
        <taxon>Pseudomonadati</taxon>
        <taxon>Pseudomonadota</taxon>
        <taxon>Alphaproteobacteria</taxon>
        <taxon>Maricaulales</taxon>
        <taxon>Maricaulaceae</taxon>
        <taxon>Maricaulis</taxon>
    </lineage>
</organism>
<feature type="signal peptide" evidence="2">
    <location>
        <begin position="1"/>
        <end position="23"/>
    </location>
</feature>
<dbReference type="Proteomes" id="UP000273675">
    <property type="component" value="Unassembled WGS sequence"/>
</dbReference>
<accession>A0A495D174</accession>
<feature type="chain" id="PRO_5019848830" evidence="2">
    <location>
        <begin position="24"/>
        <end position="128"/>
    </location>
</feature>
<dbReference type="Gene3D" id="3.50.4.10">
    <property type="entry name" value="Hepatocyte Growth Factor"/>
    <property type="match status" value="1"/>
</dbReference>
<proteinExistence type="predicted"/>
<reference evidence="4 5" key="1">
    <citation type="submission" date="2018-10" db="EMBL/GenBank/DDBJ databases">
        <title>Genomic Encyclopedia of Type Strains, Phase IV (KMG-IV): sequencing the most valuable type-strain genomes for metagenomic binning, comparative biology and taxonomic classification.</title>
        <authorList>
            <person name="Goeker M."/>
        </authorList>
    </citation>
    <scope>NUCLEOTIDE SEQUENCE [LARGE SCALE GENOMIC DNA]</scope>
    <source>
        <strain evidence="4 5">DSM 4734</strain>
    </source>
</reference>
<evidence type="ECO:0000313" key="4">
    <source>
        <dbReference type="EMBL" id="RKQ95236.1"/>
    </source>
</evidence>
<evidence type="ECO:0000256" key="2">
    <source>
        <dbReference type="SAM" id="SignalP"/>
    </source>
</evidence>
<name>A0A495D174_9PROT</name>
<protein>
    <submittedName>
        <fullName evidence="4">PAN domain-containing protein</fullName>
    </submittedName>
</protein>
<sequence length="128" mass="13742">MKPRLRIAALLTAWLVPAIPALADDVMDGHARRGAVYQRMTQPDLTPQACAVLCDDDAMCRSWVWTRAELTGSDPGCALLASTPTPYRAPGRVTGLSSAVSARIEATSERPPSEQEIQALRAAQSNPN</sequence>
<gene>
    <name evidence="4" type="ORF">C7435_2925</name>
</gene>
<evidence type="ECO:0000313" key="5">
    <source>
        <dbReference type="Proteomes" id="UP000273675"/>
    </source>
</evidence>
<dbReference type="RefSeq" id="WP_121212237.1">
    <property type="nucleotide sequence ID" value="NZ_RBIM01000007.1"/>
</dbReference>
<comment type="caution">
    <text evidence="4">The sequence shown here is derived from an EMBL/GenBank/DDBJ whole genome shotgun (WGS) entry which is preliminary data.</text>
</comment>
<feature type="domain" description="Apple" evidence="3">
    <location>
        <begin position="31"/>
        <end position="79"/>
    </location>
</feature>
<dbReference type="OrthoDB" id="7632054at2"/>
<evidence type="ECO:0000259" key="3">
    <source>
        <dbReference type="Pfam" id="PF14295"/>
    </source>
</evidence>
<feature type="region of interest" description="Disordered" evidence="1">
    <location>
        <begin position="102"/>
        <end position="128"/>
    </location>
</feature>
<dbReference type="AlphaFoldDB" id="A0A495D174"/>
<dbReference type="EMBL" id="RBIM01000007">
    <property type="protein sequence ID" value="RKQ95236.1"/>
    <property type="molecule type" value="Genomic_DNA"/>
</dbReference>
<keyword evidence="2" id="KW-0732">Signal</keyword>
<dbReference type="InterPro" id="IPR003609">
    <property type="entry name" value="Pan_app"/>
</dbReference>
<dbReference type="Pfam" id="PF14295">
    <property type="entry name" value="PAN_4"/>
    <property type="match status" value="1"/>
</dbReference>